<accession>A0A6J4V1K8</accession>
<feature type="non-terminal residue" evidence="2">
    <location>
        <position position="87"/>
    </location>
</feature>
<evidence type="ECO:0000313" key="2">
    <source>
        <dbReference type="EMBL" id="CAA9566402.1"/>
    </source>
</evidence>
<name>A0A6J4V1K8_9BACT</name>
<sequence length="87" mass="9439">GERERPAGRTLSGATGHPVPGVLDRAGAGGERRLHHPTDPRPRGGRVHLAPDGGRRRRHRQAAGARANRILRPWTQGADVRQPRGQV</sequence>
<feature type="compositionally biased region" description="Basic and acidic residues" evidence="1">
    <location>
        <begin position="30"/>
        <end position="42"/>
    </location>
</feature>
<dbReference type="EMBL" id="CADCWM010000525">
    <property type="protein sequence ID" value="CAA9566402.1"/>
    <property type="molecule type" value="Genomic_DNA"/>
</dbReference>
<feature type="non-terminal residue" evidence="2">
    <location>
        <position position="1"/>
    </location>
</feature>
<protein>
    <submittedName>
        <fullName evidence="2">Uncharacterized protein</fullName>
    </submittedName>
</protein>
<gene>
    <name evidence="2" type="ORF">AVDCRST_MAG88-1932</name>
</gene>
<reference evidence="2" key="1">
    <citation type="submission" date="2020-02" db="EMBL/GenBank/DDBJ databases">
        <authorList>
            <person name="Meier V. D."/>
        </authorList>
    </citation>
    <scope>NUCLEOTIDE SEQUENCE</scope>
    <source>
        <strain evidence="2">AVDCRST_MAG88</strain>
    </source>
</reference>
<proteinExistence type="predicted"/>
<feature type="region of interest" description="Disordered" evidence="1">
    <location>
        <begin position="1"/>
        <end position="87"/>
    </location>
</feature>
<evidence type="ECO:0000256" key="1">
    <source>
        <dbReference type="SAM" id="MobiDB-lite"/>
    </source>
</evidence>
<organism evidence="2">
    <name type="scientific">uncultured Thermomicrobiales bacterium</name>
    <dbReference type="NCBI Taxonomy" id="1645740"/>
    <lineage>
        <taxon>Bacteria</taxon>
        <taxon>Pseudomonadati</taxon>
        <taxon>Thermomicrobiota</taxon>
        <taxon>Thermomicrobia</taxon>
        <taxon>Thermomicrobiales</taxon>
        <taxon>environmental samples</taxon>
    </lineage>
</organism>
<dbReference type="AlphaFoldDB" id="A0A6J4V1K8"/>